<dbReference type="InterPro" id="IPR046532">
    <property type="entry name" value="DUF6597"/>
</dbReference>
<dbReference type="SUPFAM" id="SSF46689">
    <property type="entry name" value="Homeodomain-like"/>
    <property type="match status" value="1"/>
</dbReference>
<dbReference type="AlphaFoldDB" id="A0A9X9C2U6"/>
<reference evidence="6 7" key="1">
    <citation type="submission" date="2019-07" db="EMBL/GenBank/DDBJ databases">
        <title>Serratia strains were isolated from fresh produce.</title>
        <authorList>
            <person name="Cho G.-S."/>
            <person name="Stein M."/>
            <person name="Lee W."/>
            <person name="Suh S.H."/>
            <person name="Franz C.M.A.P."/>
        </authorList>
    </citation>
    <scope>NUCLEOTIDE SEQUENCE [LARGE SCALE GENOMIC DNA]</scope>
    <source>
        <strain evidence="6 7">S17</strain>
    </source>
</reference>
<dbReference type="PANTHER" id="PTHR46796:SF15">
    <property type="entry name" value="BLL1074 PROTEIN"/>
    <property type="match status" value="1"/>
</dbReference>
<protein>
    <submittedName>
        <fullName evidence="6">AraC family transcriptional regulator</fullName>
    </submittedName>
</protein>
<evidence type="ECO:0000256" key="2">
    <source>
        <dbReference type="ARBA" id="ARBA00023125"/>
    </source>
</evidence>
<dbReference type="SMART" id="SM00342">
    <property type="entry name" value="HTH_ARAC"/>
    <property type="match status" value="1"/>
</dbReference>
<dbReference type="PANTHER" id="PTHR46796">
    <property type="entry name" value="HTH-TYPE TRANSCRIPTIONAL ACTIVATOR RHAS-RELATED"/>
    <property type="match status" value="1"/>
</dbReference>
<dbReference type="GO" id="GO:0043565">
    <property type="term" value="F:sequence-specific DNA binding"/>
    <property type="evidence" value="ECO:0007669"/>
    <property type="project" value="InterPro"/>
</dbReference>
<dbReference type="Pfam" id="PF12833">
    <property type="entry name" value="HTH_18"/>
    <property type="match status" value="1"/>
</dbReference>
<dbReference type="InterPro" id="IPR009057">
    <property type="entry name" value="Homeodomain-like_sf"/>
</dbReference>
<accession>A0A9X9C2U6</accession>
<dbReference type="RefSeq" id="WP_147838255.1">
    <property type="nucleotide sequence ID" value="NZ_VOUP01000004.1"/>
</dbReference>
<keyword evidence="3" id="KW-0804">Transcription</keyword>
<evidence type="ECO:0000313" key="7">
    <source>
        <dbReference type="Proteomes" id="UP000321307"/>
    </source>
</evidence>
<dbReference type="Gene3D" id="1.10.10.60">
    <property type="entry name" value="Homeodomain-like"/>
    <property type="match status" value="1"/>
</dbReference>
<dbReference type="EMBL" id="VOUP01000004">
    <property type="protein sequence ID" value="TXE30229.1"/>
    <property type="molecule type" value="Genomic_DNA"/>
</dbReference>
<dbReference type="Pfam" id="PF20240">
    <property type="entry name" value="DUF6597"/>
    <property type="match status" value="1"/>
</dbReference>
<dbReference type="PROSITE" id="PS01124">
    <property type="entry name" value="HTH_ARAC_FAMILY_2"/>
    <property type="match status" value="1"/>
</dbReference>
<proteinExistence type="predicted"/>
<evidence type="ECO:0000256" key="4">
    <source>
        <dbReference type="SAM" id="MobiDB-lite"/>
    </source>
</evidence>
<evidence type="ECO:0000313" key="6">
    <source>
        <dbReference type="EMBL" id="TXE30229.1"/>
    </source>
</evidence>
<keyword evidence="2" id="KW-0238">DNA-binding</keyword>
<feature type="region of interest" description="Disordered" evidence="4">
    <location>
        <begin position="1"/>
        <end position="20"/>
    </location>
</feature>
<comment type="caution">
    <text evidence="6">The sequence shown here is derived from an EMBL/GenBank/DDBJ whole genome shotgun (WGS) entry which is preliminary data.</text>
</comment>
<evidence type="ECO:0000259" key="5">
    <source>
        <dbReference type="PROSITE" id="PS01124"/>
    </source>
</evidence>
<evidence type="ECO:0000256" key="1">
    <source>
        <dbReference type="ARBA" id="ARBA00023015"/>
    </source>
</evidence>
<name>A0A9X9C2U6_9GAMM</name>
<dbReference type="InterPro" id="IPR018060">
    <property type="entry name" value="HTH_AraC"/>
</dbReference>
<gene>
    <name evidence="6" type="ORF">FOT63_10105</name>
</gene>
<evidence type="ECO:0000256" key="3">
    <source>
        <dbReference type="ARBA" id="ARBA00023163"/>
    </source>
</evidence>
<dbReference type="GO" id="GO:0003700">
    <property type="term" value="F:DNA-binding transcription factor activity"/>
    <property type="evidence" value="ECO:0007669"/>
    <property type="project" value="InterPro"/>
</dbReference>
<dbReference type="Proteomes" id="UP000321307">
    <property type="component" value="Unassembled WGS sequence"/>
</dbReference>
<feature type="domain" description="HTH araC/xylS-type" evidence="5">
    <location>
        <begin position="166"/>
        <end position="264"/>
    </location>
</feature>
<dbReference type="InterPro" id="IPR050204">
    <property type="entry name" value="AraC_XylS_family_regulators"/>
</dbReference>
<organism evidence="6 7">
    <name type="scientific">Serratia ureilytica</name>
    <dbReference type="NCBI Taxonomy" id="300181"/>
    <lineage>
        <taxon>Bacteria</taxon>
        <taxon>Pseudomonadati</taxon>
        <taxon>Pseudomonadota</taxon>
        <taxon>Gammaproteobacteria</taxon>
        <taxon>Enterobacterales</taxon>
        <taxon>Yersiniaceae</taxon>
        <taxon>Serratia</taxon>
    </lineage>
</organism>
<keyword evidence="1" id="KW-0805">Transcription regulation</keyword>
<sequence length="279" mass="31154">MTAGNAKPRGVLHPQPTQSQFIHERHSPSAALADLVEHYWCVRWDLRELPPQRQATLPHPNVHLVIERNESYVYGVHTDRFERLLEGRGFAFGIKFKPGGFHPFLQAPISTLANRSMPAQTVFGADCQSLATRITMCATTSAMTLVAEAFLLAQRPQPDPNVARANRLVAAIAGNLGITSVNQLLGTAAIDKRALQRLFHKYVGVGPKWVIQRYRLHEAIAQLQAHAPRDWSRLALELGYFDQAHFARDFRALVGQSPSEYVRSLHAENNGIQAAFAKR</sequence>